<evidence type="ECO:0000256" key="4">
    <source>
        <dbReference type="ARBA" id="ARBA00022741"/>
    </source>
</evidence>
<dbReference type="EMBL" id="CP089977">
    <property type="protein sequence ID" value="UXZ05775.1"/>
    <property type="molecule type" value="Genomic_DNA"/>
</dbReference>
<comment type="function">
    <text evidence="8 10">Plays an essential role in the initiation and regulation of chromosomal replication. ATP-DnaA binds to the origin of replication (oriC) to initiate formation of the DNA replication initiation complex once per cell cycle. Binds the DnaA box (a 9 base pair repeat at the origin) and separates the double-stranded (ds)DNA. Forms a right-handed helical filament on oriC DNA; dsDNA binds to the exterior of the filament while single-stranded (ss)DNA is stabiized in the filament's interior. The ATP-DnaA-oriC complex binds and stabilizes one strand of the AT-rich DNA unwinding element (DUE), permitting loading of DNA polymerase. After initiation quickly degrades to an ADP-DnaA complex that is not apt for DNA replication. Binds acidic phospholipids.</text>
</comment>
<keyword evidence="5 8" id="KW-0067">ATP-binding</keyword>
<keyword evidence="15" id="KW-1185">Reference proteome</keyword>
<comment type="caution">
    <text evidence="8">Lacks conserved residue(s) required for the propagation of feature annotation.</text>
</comment>
<dbReference type="Pfam" id="PF08299">
    <property type="entry name" value="Bac_DnaA_C"/>
    <property type="match status" value="1"/>
</dbReference>
<evidence type="ECO:0000259" key="12">
    <source>
        <dbReference type="SMART" id="SM00382"/>
    </source>
</evidence>
<evidence type="ECO:0000256" key="1">
    <source>
        <dbReference type="ARBA" id="ARBA00006583"/>
    </source>
</evidence>
<feature type="binding site" evidence="8">
    <location>
        <position position="165"/>
    </location>
    <ligand>
        <name>ATP</name>
        <dbReference type="ChEBI" id="CHEBI:30616"/>
    </ligand>
</feature>
<dbReference type="InterPro" id="IPR020591">
    <property type="entry name" value="Chromosome_initiator_DnaA-like"/>
</dbReference>
<evidence type="ECO:0000256" key="10">
    <source>
        <dbReference type="RuleBase" id="RU000577"/>
    </source>
</evidence>
<evidence type="ECO:0000313" key="15">
    <source>
        <dbReference type="Proteomes" id="UP001063782"/>
    </source>
</evidence>
<dbReference type="HAMAP" id="MF_00377">
    <property type="entry name" value="DnaA_bact"/>
    <property type="match status" value="1"/>
</dbReference>
<evidence type="ECO:0000256" key="6">
    <source>
        <dbReference type="ARBA" id="ARBA00023121"/>
    </source>
</evidence>
<dbReference type="InterPro" id="IPR003593">
    <property type="entry name" value="AAA+_ATPase"/>
</dbReference>
<dbReference type="Pfam" id="PF11638">
    <property type="entry name" value="DnaA_N"/>
    <property type="match status" value="1"/>
</dbReference>
<dbReference type="SUPFAM" id="SSF52540">
    <property type="entry name" value="P-loop containing nucleoside triphosphate hydrolases"/>
    <property type="match status" value="1"/>
</dbReference>
<feature type="binding site" evidence="8">
    <location>
        <position position="164"/>
    </location>
    <ligand>
        <name>ATP</name>
        <dbReference type="ChEBI" id="CHEBI:30616"/>
    </ligand>
</feature>
<keyword evidence="3 8" id="KW-0235">DNA replication</keyword>
<dbReference type="Gene3D" id="1.10.1750.10">
    <property type="match status" value="1"/>
</dbReference>
<keyword evidence="7 8" id="KW-0238">DNA-binding</keyword>
<dbReference type="RefSeq" id="WP_263077294.1">
    <property type="nucleotide sequence ID" value="NZ_CP089977.1"/>
</dbReference>
<name>A0ABY6F6Q8_9GAMM</name>
<comment type="domain">
    <text evidence="8">Domain I is involved in oligomerization and binding regulators, domain II is flexibile and of varying length in different bacteria, domain III forms the AAA+ region, while domain IV binds dsDNA.</text>
</comment>
<evidence type="ECO:0000259" key="13">
    <source>
        <dbReference type="SMART" id="SM00760"/>
    </source>
</evidence>
<comment type="similarity">
    <text evidence="1 8 11">Belongs to the DnaA family.</text>
</comment>
<evidence type="ECO:0000256" key="9">
    <source>
        <dbReference type="NCBIfam" id="TIGR00362"/>
    </source>
</evidence>
<keyword evidence="2 8" id="KW-0963">Cytoplasm</keyword>
<dbReference type="InterPro" id="IPR013159">
    <property type="entry name" value="DnaA_C"/>
</dbReference>
<dbReference type="CDD" id="cd06571">
    <property type="entry name" value="Bac_DnaA_C"/>
    <property type="match status" value="1"/>
</dbReference>
<dbReference type="InterPro" id="IPR001957">
    <property type="entry name" value="Chromosome_initiator_DnaA"/>
</dbReference>
<sequence length="456" mass="51619">MSQLFDDEQIPVIEIGDVWQQCLADLQFAMKEQDFNQWIHPLSIKLSSKVLTLTAPNALWVQHIKDHYLADIKSSVFKHAQGLVVEVIVETVNLSAKTATKTAKKTTLGKLLAQSEQLNESFTFERFVKGKSNSLAYNACHELSKKDYNNSYGPVFLYGSSGLGKTHLMHAIAHRYRKHGKSFCYFTKEHFFEKTTEAFRENKMDDFVKQICQADLLIVDDVHLFDGKSAPKVTQILTTLFDTFSKTTKKQVVMASDRHPTQMKGFDDRFLSRFSGGLSLMIEPPDMEMRVQILDKKASLMGFELPKECALFMAQNLPSDVRGLEGALKQVDMIAKIRGESVSLALVSTAIKDKIAARARALNAENIRDVVAEYYGVSSKDLMSKKRMRTIARPRQMAMALIRELTKDSFPEIGQAFGGRDHTTVMHACEKIEELKLTDPSIEKDYNSLKMMLEFS</sequence>
<dbReference type="InterPro" id="IPR010921">
    <property type="entry name" value="Trp_repressor/repl_initiator"/>
</dbReference>
<dbReference type="CDD" id="cd00009">
    <property type="entry name" value="AAA"/>
    <property type="match status" value="1"/>
</dbReference>
<dbReference type="InterPro" id="IPR038454">
    <property type="entry name" value="DnaA_N_sf"/>
</dbReference>
<comment type="subcellular location">
    <subcellularLocation>
        <location evidence="8">Cytoplasm</location>
    </subcellularLocation>
</comment>
<comment type="subunit">
    <text evidence="8">Oligomerizes as a right-handed, spiral filament on DNA at oriC.</text>
</comment>
<dbReference type="PRINTS" id="PR00051">
    <property type="entry name" value="DNAA"/>
</dbReference>
<evidence type="ECO:0000256" key="2">
    <source>
        <dbReference type="ARBA" id="ARBA00022490"/>
    </source>
</evidence>
<evidence type="ECO:0000256" key="5">
    <source>
        <dbReference type="ARBA" id="ARBA00022840"/>
    </source>
</evidence>
<organism evidence="14 15">
    <name type="scientific">Moraxella nasicaprae</name>
    <dbReference type="NCBI Taxonomy" id="2904122"/>
    <lineage>
        <taxon>Bacteria</taxon>
        <taxon>Pseudomonadati</taxon>
        <taxon>Pseudomonadota</taxon>
        <taxon>Gammaproteobacteria</taxon>
        <taxon>Moraxellales</taxon>
        <taxon>Moraxellaceae</taxon>
        <taxon>Moraxella</taxon>
    </lineage>
</organism>
<evidence type="ECO:0000256" key="8">
    <source>
        <dbReference type="HAMAP-Rule" id="MF_00377"/>
    </source>
</evidence>
<evidence type="ECO:0000256" key="11">
    <source>
        <dbReference type="RuleBase" id="RU004227"/>
    </source>
</evidence>
<keyword evidence="6 8" id="KW-0446">Lipid-binding</keyword>
<dbReference type="PROSITE" id="PS01008">
    <property type="entry name" value="DNAA"/>
    <property type="match status" value="1"/>
</dbReference>
<proteinExistence type="inferred from homology"/>
<dbReference type="InterPro" id="IPR027417">
    <property type="entry name" value="P-loop_NTPase"/>
</dbReference>
<dbReference type="InterPro" id="IPR024633">
    <property type="entry name" value="DnaA_N_dom"/>
</dbReference>
<dbReference type="PANTHER" id="PTHR30050">
    <property type="entry name" value="CHROMOSOMAL REPLICATION INITIATOR PROTEIN DNAA"/>
    <property type="match status" value="1"/>
</dbReference>
<dbReference type="Pfam" id="PF00308">
    <property type="entry name" value="Bac_DnaA"/>
    <property type="match status" value="1"/>
</dbReference>
<dbReference type="InterPro" id="IPR018312">
    <property type="entry name" value="Chromosome_initiator_DnaA_CS"/>
</dbReference>
<feature type="region of interest" description="Domain I, interacts with DnaA modulators" evidence="8">
    <location>
        <begin position="1"/>
        <end position="100"/>
    </location>
</feature>
<dbReference type="PANTHER" id="PTHR30050:SF2">
    <property type="entry name" value="CHROMOSOMAL REPLICATION INITIATOR PROTEIN DNAA"/>
    <property type="match status" value="1"/>
</dbReference>
<evidence type="ECO:0000313" key="14">
    <source>
        <dbReference type="EMBL" id="UXZ05775.1"/>
    </source>
</evidence>
<feature type="domain" description="Chromosomal replication initiator DnaA C-terminal" evidence="13">
    <location>
        <begin position="363"/>
        <end position="432"/>
    </location>
</feature>
<evidence type="ECO:0000256" key="3">
    <source>
        <dbReference type="ARBA" id="ARBA00022705"/>
    </source>
</evidence>
<dbReference type="SMART" id="SM00382">
    <property type="entry name" value="AAA"/>
    <property type="match status" value="1"/>
</dbReference>
<dbReference type="Proteomes" id="UP001063782">
    <property type="component" value="Chromosome"/>
</dbReference>
<feature type="binding site" evidence="8">
    <location>
        <position position="166"/>
    </location>
    <ligand>
        <name>ATP</name>
        <dbReference type="ChEBI" id="CHEBI:30616"/>
    </ligand>
</feature>
<dbReference type="Gene3D" id="1.10.8.60">
    <property type="match status" value="1"/>
</dbReference>
<dbReference type="NCBIfam" id="TIGR00362">
    <property type="entry name" value="DnaA"/>
    <property type="match status" value="1"/>
</dbReference>
<keyword evidence="4 8" id="KW-0547">Nucleotide-binding</keyword>
<gene>
    <name evidence="8 14" type="primary">dnaA</name>
    <name evidence="14" type="ORF">LU297_04935</name>
</gene>
<accession>A0ABY6F6Q8</accession>
<dbReference type="SUPFAM" id="SSF48295">
    <property type="entry name" value="TrpR-like"/>
    <property type="match status" value="1"/>
</dbReference>
<feature type="binding site" evidence="8">
    <location>
        <position position="162"/>
    </location>
    <ligand>
        <name>ATP</name>
        <dbReference type="ChEBI" id="CHEBI:30616"/>
    </ligand>
</feature>
<protein>
    <recommendedName>
        <fullName evidence="8 9">Chromosomal replication initiator protein DnaA</fullName>
    </recommendedName>
</protein>
<dbReference type="Gene3D" id="3.30.300.180">
    <property type="match status" value="1"/>
</dbReference>
<evidence type="ECO:0000256" key="7">
    <source>
        <dbReference type="ARBA" id="ARBA00023125"/>
    </source>
</evidence>
<feature type="domain" description="AAA+ ATPase" evidence="12">
    <location>
        <begin position="151"/>
        <end position="286"/>
    </location>
</feature>
<dbReference type="Gene3D" id="3.40.50.300">
    <property type="entry name" value="P-loop containing nucleotide triphosphate hydrolases"/>
    <property type="match status" value="1"/>
</dbReference>
<dbReference type="InterPro" id="IPR013317">
    <property type="entry name" value="DnaA_dom"/>
</dbReference>
<reference evidence="14" key="1">
    <citation type="submission" date="2021-12" db="EMBL/GenBank/DDBJ databases">
        <title>taxonomy of Moraxella sp. ZY201224.</title>
        <authorList>
            <person name="Li F."/>
        </authorList>
    </citation>
    <scope>NUCLEOTIDE SEQUENCE</scope>
    <source>
        <strain evidence="14">ZY201224</strain>
    </source>
</reference>
<feature type="region of interest" description="Domain IV, binds dsDNA" evidence="8">
    <location>
        <begin position="336"/>
        <end position="456"/>
    </location>
</feature>
<dbReference type="SMART" id="SM00760">
    <property type="entry name" value="Bac_DnaA_C"/>
    <property type="match status" value="1"/>
</dbReference>